<accession>A0A2G9HU11</accession>
<dbReference type="STRING" id="429701.A0A2G9HU11"/>
<keyword evidence="6 9" id="KW-0235">DNA replication</keyword>
<keyword evidence="3 9" id="KW-0639">Primosome</keyword>
<comment type="similarity">
    <text evidence="1 9">Belongs to the eukaryotic-type primase small subunit family.</text>
</comment>
<sequence length="307" mass="34770">MVREEIDNASEDMVIDGGDAEQKIDDGIPDGFNANYLKIYYGKFFPYADMHKWMSYGNDGKHPGCDQSYLGRREFSFTLDNDIYLRFQSFNNATELENAIKEKCPFKIDIGPVYSVDPAKRHAYAQSGDNVFTPVERELIFDIDISDYDDVRFCCSGADVCSECWPLMTVAIKVIDTALRVIFPMHVHLDSYAARLFGFFVSKHMNHLLKAPFCVHPKTGRVCVPIDPEHCEEFDPSAVPTLSKLLEELNMGALGNGSEQELENTSIGKSIRHFRSSFLHPLLKSCKEEIESSYAAKIQQSKSSISW</sequence>
<dbReference type="AlphaFoldDB" id="A0A2G9HU11"/>
<keyword evidence="11" id="KW-1185">Reference proteome</keyword>
<keyword evidence="4 9" id="KW-0808">Transferase</keyword>
<dbReference type="Proteomes" id="UP000231279">
    <property type="component" value="Unassembled WGS sequence"/>
</dbReference>
<evidence type="ECO:0000256" key="5">
    <source>
        <dbReference type="ARBA" id="ARBA00022695"/>
    </source>
</evidence>
<keyword evidence="8" id="KW-0804">Transcription</keyword>
<evidence type="ECO:0000256" key="9">
    <source>
        <dbReference type="RuleBase" id="RU003514"/>
    </source>
</evidence>
<name>A0A2G9HU11_9LAMI</name>
<dbReference type="Pfam" id="PF01896">
    <property type="entry name" value="DNA_primase_S"/>
    <property type="match status" value="2"/>
</dbReference>
<evidence type="ECO:0000256" key="6">
    <source>
        <dbReference type="ARBA" id="ARBA00022705"/>
    </source>
</evidence>
<gene>
    <name evidence="10" type="ORF">CDL12_06298</name>
</gene>
<keyword evidence="7" id="KW-0479">Metal-binding</keyword>
<dbReference type="EMBL" id="NKXS01001026">
    <property type="protein sequence ID" value="PIN21008.1"/>
    <property type="molecule type" value="Genomic_DNA"/>
</dbReference>
<dbReference type="GO" id="GO:0005658">
    <property type="term" value="C:alpha DNA polymerase:primase complex"/>
    <property type="evidence" value="ECO:0007669"/>
    <property type="project" value="UniProtKB-ARBA"/>
</dbReference>
<keyword evidence="2 9" id="KW-0240">DNA-directed RNA polymerase</keyword>
<dbReference type="Gene3D" id="3.90.920.10">
    <property type="entry name" value="DNA primase, PRIM domain"/>
    <property type="match status" value="2"/>
</dbReference>
<dbReference type="GO" id="GO:0003899">
    <property type="term" value="F:DNA-directed RNA polymerase activity"/>
    <property type="evidence" value="ECO:0007669"/>
    <property type="project" value="InterPro"/>
</dbReference>
<evidence type="ECO:0000256" key="4">
    <source>
        <dbReference type="ARBA" id="ARBA00022679"/>
    </source>
</evidence>
<dbReference type="InterPro" id="IPR002755">
    <property type="entry name" value="DNA_primase_S"/>
</dbReference>
<comment type="caution">
    <text evidence="10">The sequence shown here is derived from an EMBL/GenBank/DDBJ whole genome shotgun (WGS) entry which is preliminary data.</text>
</comment>
<dbReference type="GO" id="GO:0046872">
    <property type="term" value="F:metal ion binding"/>
    <property type="evidence" value="ECO:0007669"/>
    <property type="project" value="UniProtKB-KW"/>
</dbReference>
<dbReference type="CDD" id="cd04860">
    <property type="entry name" value="AE_Prim_S"/>
    <property type="match status" value="1"/>
</dbReference>
<evidence type="ECO:0000256" key="7">
    <source>
        <dbReference type="ARBA" id="ARBA00022723"/>
    </source>
</evidence>
<proteinExistence type="inferred from homology"/>
<reference evidence="11" key="1">
    <citation type="journal article" date="2018" name="Gigascience">
        <title>Genome assembly of the Pink Ipe (Handroanthus impetiginosus, Bignoniaceae), a highly valued, ecologically keystone Neotropical timber forest tree.</title>
        <authorList>
            <person name="Silva-Junior O.B."/>
            <person name="Grattapaglia D."/>
            <person name="Novaes E."/>
            <person name="Collevatti R.G."/>
        </authorList>
    </citation>
    <scope>NUCLEOTIDE SEQUENCE [LARGE SCALE GENOMIC DNA]</scope>
    <source>
        <strain evidence="11">cv. UFG-1</strain>
    </source>
</reference>
<dbReference type="SUPFAM" id="SSF56747">
    <property type="entry name" value="Prim-pol domain"/>
    <property type="match status" value="1"/>
</dbReference>
<evidence type="ECO:0000256" key="1">
    <source>
        <dbReference type="ARBA" id="ARBA00009762"/>
    </source>
</evidence>
<evidence type="ECO:0000256" key="3">
    <source>
        <dbReference type="ARBA" id="ARBA00022515"/>
    </source>
</evidence>
<evidence type="ECO:0000256" key="2">
    <source>
        <dbReference type="ARBA" id="ARBA00022478"/>
    </source>
</evidence>
<evidence type="ECO:0000313" key="10">
    <source>
        <dbReference type="EMBL" id="PIN21008.1"/>
    </source>
</evidence>
<keyword evidence="5" id="KW-0548">Nucleotidyltransferase</keyword>
<protein>
    <recommendedName>
        <fullName evidence="9">DNA primase</fullName>
        <ecNumber evidence="9">2.7.7.-</ecNumber>
    </recommendedName>
</protein>
<dbReference type="InterPro" id="IPR014052">
    <property type="entry name" value="DNA_primase_ssu_euk/arc"/>
</dbReference>
<dbReference type="PANTHER" id="PTHR10536">
    <property type="entry name" value="DNA PRIMASE SMALL SUBUNIT"/>
    <property type="match status" value="1"/>
</dbReference>
<evidence type="ECO:0000313" key="11">
    <source>
        <dbReference type="Proteomes" id="UP000231279"/>
    </source>
</evidence>
<organism evidence="10 11">
    <name type="scientific">Handroanthus impetiginosus</name>
    <dbReference type="NCBI Taxonomy" id="429701"/>
    <lineage>
        <taxon>Eukaryota</taxon>
        <taxon>Viridiplantae</taxon>
        <taxon>Streptophyta</taxon>
        <taxon>Embryophyta</taxon>
        <taxon>Tracheophyta</taxon>
        <taxon>Spermatophyta</taxon>
        <taxon>Magnoliopsida</taxon>
        <taxon>eudicotyledons</taxon>
        <taxon>Gunneridae</taxon>
        <taxon>Pentapetalae</taxon>
        <taxon>asterids</taxon>
        <taxon>lamiids</taxon>
        <taxon>Lamiales</taxon>
        <taxon>Bignoniaceae</taxon>
        <taxon>Crescentiina</taxon>
        <taxon>Tabebuia alliance</taxon>
        <taxon>Handroanthus</taxon>
    </lineage>
</organism>
<dbReference type="OrthoDB" id="19606at2759"/>
<dbReference type="GO" id="GO:0006269">
    <property type="term" value="P:DNA replication, synthesis of primer"/>
    <property type="evidence" value="ECO:0007669"/>
    <property type="project" value="UniProtKB-KW"/>
</dbReference>
<evidence type="ECO:0000256" key="8">
    <source>
        <dbReference type="ARBA" id="ARBA00023163"/>
    </source>
</evidence>
<dbReference type="EC" id="2.7.7.-" evidence="9"/>